<evidence type="ECO:0000256" key="1">
    <source>
        <dbReference type="ARBA" id="ARBA00010748"/>
    </source>
</evidence>
<keyword evidence="2 5" id="KW-0533">Nickel</keyword>
<dbReference type="InterPro" id="IPR000688">
    <property type="entry name" value="HypA/HybF"/>
</dbReference>
<dbReference type="HAMAP" id="MF_00213">
    <property type="entry name" value="HypA_HybF"/>
    <property type="match status" value="1"/>
</dbReference>
<dbReference type="Proteomes" id="UP000054010">
    <property type="component" value="Unassembled WGS sequence"/>
</dbReference>
<evidence type="ECO:0000256" key="4">
    <source>
        <dbReference type="ARBA" id="ARBA00022833"/>
    </source>
</evidence>
<feature type="binding site" evidence="5">
    <location>
        <position position="2"/>
    </location>
    <ligand>
        <name>Ni(2+)</name>
        <dbReference type="ChEBI" id="CHEBI:49786"/>
    </ligand>
</feature>
<dbReference type="PROSITE" id="PS01249">
    <property type="entry name" value="HYPA"/>
    <property type="match status" value="1"/>
</dbReference>
<feature type="binding site" evidence="5">
    <location>
        <position position="93"/>
    </location>
    <ligand>
        <name>Zn(2+)</name>
        <dbReference type="ChEBI" id="CHEBI:29105"/>
    </ligand>
</feature>
<feature type="binding site" evidence="5">
    <location>
        <position position="90"/>
    </location>
    <ligand>
        <name>Zn(2+)</name>
        <dbReference type="ChEBI" id="CHEBI:29105"/>
    </ligand>
</feature>
<dbReference type="EMBL" id="ADVR01000112">
    <property type="protein sequence ID" value="EFO79482.1"/>
    <property type="molecule type" value="Genomic_DNA"/>
</dbReference>
<evidence type="ECO:0000313" key="7">
    <source>
        <dbReference type="Proteomes" id="UP000054010"/>
    </source>
</evidence>
<dbReference type="GO" id="GO:0016151">
    <property type="term" value="F:nickel cation binding"/>
    <property type="evidence" value="ECO:0007669"/>
    <property type="project" value="UniProtKB-UniRule"/>
</dbReference>
<feature type="binding site" evidence="5">
    <location>
        <position position="76"/>
    </location>
    <ligand>
        <name>Zn(2+)</name>
        <dbReference type="ChEBI" id="CHEBI:29105"/>
    </ligand>
</feature>
<dbReference type="NCBIfam" id="TIGR00100">
    <property type="entry name" value="hypA"/>
    <property type="match status" value="1"/>
</dbReference>
<evidence type="ECO:0000256" key="2">
    <source>
        <dbReference type="ARBA" id="ARBA00022596"/>
    </source>
</evidence>
<dbReference type="Gene3D" id="3.30.2320.80">
    <property type="match status" value="1"/>
</dbReference>
<gene>
    <name evidence="5" type="primary">hypA</name>
    <name evidence="6" type="ORF">OSCT_2608</name>
</gene>
<evidence type="ECO:0000256" key="3">
    <source>
        <dbReference type="ARBA" id="ARBA00022723"/>
    </source>
</evidence>
<accession>E1IH07</accession>
<evidence type="ECO:0000256" key="5">
    <source>
        <dbReference type="HAMAP-Rule" id="MF_00213"/>
    </source>
</evidence>
<keyword evidence="3 5" id="KW-0479">Metal-binding</keyword>
<dbReference type="PIRSF" id="PIRSF004761">
    <property type="entry name" value="Hydrgn_mat_HypA"/>
    <property type="match status" value="1"/>
</dbReference>
<dbReference type="PANTHER" id="PTHR34535:SF3">
    <property type="entry name" value="HYDROGENASE MATURATION FACTOR HYPA"/>
    <property type="match status" value="1"/>
</dbReference>
<sequence>MHELSVALSLVQLAADAARQAGAAQVLALHVRIGALAGVVPDALRFSFDIAAEGTLVTGARLEIEEVPVRIFCDLCNAEADLPNPQSFVCPICQQPAMRMVQGRELQLISLEVP</sequence>
<keyword evidence="4 5" id="KW-0862">Zinc</keyword>
<dbReference type="AlphaFoldDB" id="E1IH07"/>
<dbReference type="GO" id="GO:0008270">
    <property type="term" value="F:zinc ion binding"/>
    <property type="evidence" value="ECO:0007669"/>
    <property type="project" value="UniProtKB-UniRule"/>
</dbReference>
<organism evidence="6 7">
    <name type="scientific">Oscillochloris trichoides DG-6</name>
    <dbReference type="NCBI Taxonomy" id="765420"/>
    <lineage>
        <taxon>Bacteria</taxon>
        <taxon>Bacillati</taxon>
        <taxon>Chloroflexota</taxon>
        <taxon>Chloroflexia</taxon>
        <taxon>Chloroflexales</taxon>
        <taxon>Chloroflexineae</taxon>
        <taxon>Oscillochloridaceae</taxon>
        <taxon>Oscillochloris</taxon>
    </lineage>
</organism>
<dbReference type="GO" id="GO:0051604">
    <property type="term" value="P:protein maturation"/>
    <property type="evidence" value="ECO:0007669"/>
    <property type="project" value="InterPro"/>
</dbReference>
<comment type="similarity">
    <text evidence="1 5">Belongs to the HypA/HybF family.</text>
</comment>
<keyword evidence="7" id="KW-1185">Reference proteome</keyword>
<dbReference type="HOGENOM" id="CLU_126929_3_0_0"/>
<dbReference type="PANTHER" id="PTHR34535">
    <property type="entry name" value="HYDROGENASE MATURATION FACTOR HYPA"/>
    <property type="match status" value="1"/>
</dbReference>
<reference evidence="6 7" key="1">
    <citation type="journal article" date="2011" name="J. Bacteriol.">
        <title>Draft genome sequence of the anoxygenic filamentous phototrophic bacterium Oscillochloris trichoides subsp. DG-6.</title>
        <authorList>
            <person name="Kuznetsov B.B."/>
            <person name="Ivanovsky R.N."/>
            <person name="Keppen O.I."/>
            <person name="Sukhacheva M.V."/>
            <person name="Bumazhkin B.K."/>
            <person name="Patutina E.O."/>
            <person name="Beletsky A.V."/>
            <person name="Mardanov A.V."/>
            <person name="Baslerov R.V."/>
            <person name="Panteleeva A.N."/>
            <person name="Kolganova T.V."/>
            <person name="Ravin N.V."/>
            <person name="Skryabin K.G."/>
        </authorList>
    </citation>
    <scope>NUCLEOTIDE SEQUENCE [LARGE SCALE GENOMIC DNA]</scope>
    <source>
        <strain evidence="6 7">DG-6</strain>
    </source>
</reference>
<dbReference type="STRING" id="765420.OSCT_2608"/>
<dbReference type="eggNOG" id="COG0375">
    <property type="taxonomic scope" value="Bacteria"/>
</dbReference>
<dbReference type="InterPro" id="IPR020538">
    <property type="entry name" value="Hydgase_Ni_incorp_HypA/HybF_CS"/>
</dbReference>
<dbReference type="OrthoDB" id="9800361at2"/>
<name>E1IH07_9CHLR</name>
<proteinExistence type="inferred from homology"/>
<comment type="caution">
    <text evidence="6">The sequence shown here is derived from an EMBL/GenBank/DDBJ whole genome shotgun (WGS) entry which is preliminary data.</text>
</comment>
<protein>
    <recommendedName>
        <fullName evidence="5">Hydrogenase maturation factor HypA</fullName>
    </recommendedName>
</protein>
<feature type="binding site" evidence="5">
    <location>
        <position position="73"/>
    </location>
    <ligand>
        <name>Zn(2+)</name>
        <dbReference type="ChEBI" id="CHEBI:29105"/>
    </ligand>
</feature>
<evidence type="ECO:0000313" key="6">
    <source>
        <dbReference type="EMBL" id="EFO79482.1"/>
    </source>
</evidence>
<comment type="function">
    <text evidence="5">Involved in the maturation of [NiFe] hydrogenases. Required for nickel insertion into the metal center of the hydrogenase.</text>
</comment>
<dbReference type="Pfam" id="PF01155">
    <property type="entry name" value="HypA"/>
    <property type="match status" value="1"/>
</dbReference>